<dbReference type="AlphaFoldDB" id="A0A0S6UIE4"/>
<proteinExistence type="predicted"/>
<accession>A0A0S6UIE4</accession>
<sequence length="87" mass="9549">MGEKLSPVLPRDPGEFWRAGPELALFQVNIAPPAIPRAVLKRLGPPPLGSYAREFQQLLASYYQEISCRAYELDYAGDGQEGPETGS</sequence>
<evidence type="ECO:0000313" key="1">
    <source>
        <dbReference type="EMBL" id="GAF27276.1"/>
    </source>
</evidence>
<dbReference type="EMBL" id="DF238840">
    <property type="protein sequence ID" value="GAF27276.1"/>
    <property type="molecule type" value="Genomic_DNA"/>
</dbReference>
<reference evidence="1" key="1">
    <citation type="journal article" date="2014" name="Gene">
        <title>Genome-guided analysis of transformation efficiency and carbon dioxide assimilation by Moorella thermoacetica Y72.</title>
        <authorList>
            <person name="Tsukahara K."/>
            <person name="Kita A."/>
            <person name="Nakashimada Y."/>
            <person name="Hoshino T."/>
            <person name="Murakami K."/>
        </authorList>
    </citation>
    <scope>NUCLEOTIDE SEQUENCE [LARGE SCALE GENOMIC DNA]</scope>
    <source>
        <strain evidence="1">Y72</strain>
    </source>
</reference>
<protein>
    <submittedName>
        <fullName evidence="1">Uncharacterized conserved protein</fullName>
    </submittedName>
</protein>
<organism evidence="1">
    <name type="scientific">Moorella thermoacetica Y72</name>
    <dbReference type="NCBI Taxonomy" id="1325331"/>
    <lineage>
        <taxon>Bacteria</taxon>
        <taxon>Bacillati</taxon>
        <taxon>Bacillota</taxon>
        <taxon>Clostridia</taxon>
        <taxon>Neomoorellales</taxon>
        <taxon>Neomoorellaceae</taxon>
        <taxon>Neomoorella</taxon>
    </lineage>
</organism>
<dbReference type="RefSeq" id="WP_025775029.1">
    <property type="nucleotide sequence ID" value="NZ_DF238840.1"/>
</dbReference>
<name>A0A0S6UIE4_NEOTH</name>
<dbReference type="Proteomes" id="UP000063718">
    <property type="component" value="Unassembled WGS sequence"/>
</dbReference>
<gene>
    <name evidence="1" type="ORF">MTY_2617</name>
</gene>